<evidence type="ECO:0000259" key="9">
    <source>
        <dbReference type="PROSITE" id="PS51323"/>
    </source>
</evidence>
<feature type="chain" id="PRO_5035734886" evidence="7">
    <location>
        <begin position="28"/>
        <end position="335"/>
    </location>
</feature>
<dbReference type="GO" id="GO:0005615">
    <property type="term" value="C:extracellular space"/>
    <property type="evidence" value="ECO:0007669"/>
    <property type="project" value="TreeGrafter"/>
</dbReference>
<evidence type="ECO:0000256" key="5">
    <source>
        <dbReference type="ARBA" id="ARBA00023157"/>
    </source>
</evidence>
<evidence type="ECO:0000256" key="7">
    <source>
        <dbReference type="SAM" id="SignalP"/>
    </source>
</evidence>
<dbReference type="GO" id="GO:0031012">
    <property type="term" value="C:extracellular matrix"/>
    <property type="evidence" value="ECO:0007669"/>
    <property type="project" value="TreeGrafter"/>
</dbReference>
<comment type="caution">
    <text evidence="10">The sequence shown here is derived from an EMBL/GenBank/DDBJ whole genome shotgun (WGS) entry which is preliminary data.</text>
</comment>
<dbReference type="Gene3D" id="2.20.100.10">
    <property type="entry name" value="Thrombospondin type-1 (TSP1) repeat"/>
    <property type="match status" value="1"/>
</dbReference>
<dbReference type="PROSITE" id="PS51323">
    <property type="entry name" value="IGFBP_N_2"/>
    <property type="match status" value="1"/>
</dbReference>
<evidence type="ECO:0000313" key="10">
    <source>
        <dbReference type="EMBL" id="KAG9282268.1"/>
    </source>
</evidence>
<dbReference type="GO" id="GO:0045597">
    <property type="term" value="P:positive regulation of cell differentiation"/>
    <property type="evidence" value="ECO:0007669"/>
    <property type="project" value="TreeGrafter"/>
</dbReference>
<dbReference type="InterPro" id="IPR036383">
    <property type="entry name" value="TSP1_rpt_sf"/>
</dbReference>
<dbReference type="InterPro" id="IPR043973">
    <property type="entry name" value="TSP1_CCN"/>
</dbReference>
<evidence type="ECO:0000256" key="3">
    <source>
        <dbReference type="ARBA" id="ARBA00022525"/>
    </source>
</evidence>
<dbReference type="SUPFAM" id="SSF82895">
    <property type="entry name" value="TSP-1 type 1 repeat"/>
    <property type="match status" value="1"/>
</dbReference>
<dbReference type="PROSITE" id="PS50092">
    <property type="entry name" value="TSP1"/>
    <property type="match status" value="1"/>
</dbReference>
<evidence type="ECO:0000313" key="11">
    <source>
        <dbReference type="Proteomes" id="UP000752171"/>
    </source>
</evidence>
<proteinExistence type="inferred from homology"/>
<dbReference type="SMART" id="SM00041">
    <property type="entry name" value="CT"/>
    <property type="match status" value="1"/>
</dbReference>
<dbReference type="InterPro" id="IPR006208">
    <property type="entry name" value="Glyco_hormone_CN"/>
</dbReference>
<dbReference type="InterPro" id="IPR009030">
    <property type="entry name" value="Growth_fac_rcpt_cys_sf"/>
</dbReference>
<comment type="similarity">
    <text evidence="2">Belongs to the CCN family.</text>
</comment>
<feature type="signal peptide" evidence="7">
    <location>
        <begin position="1"/>
        <end position="27"/>
    </location>
</feature>
<dbReference type="EMBL" id="JAICCE010000001">
    <property type="protein sequence ID" value="KAG9282268.1"/>
    <property type="molecule type" value="Genomic_DNA"/>
</dbReference>
<dbReference type="PANTHER" id="PTHR11348:SF3">
    <property type="entry name" value="CELLULAR COMMUNICATION NETWORK FACTOR 6"/>
    <property type="match status" value="1"/>
</dbReference>
<dbReference type="Pfam" id="PF00007">
    <property type="entry name" value="Cys_knot"/>
    <property type="match status" value="1"/>
</dbReference>
<dbReference type="InterPro" id="IPR000884">
    <property type="entry name" value="TSP1_rpt"/>
</dbReference>
<dbReference type="AlphaFoldDB" id="A0A8T2MD23"/>
<sequence length="335" mass="36812">MFFFCRSNCVVSVCVCVCVCVQHVCRAQSNAPFCSWPCKCPSVRPQCAPGVSAVLDGCGCCKSCARQIGEPCNERDVCDPHKGMYCDFSRDKPHFRNGICAYMMAVGCDLNGAHYDNGQSFQPSSLYKCVCIAGAIGCTPVFAQKPAALMSPAGLQSSVPAGLQAKKQQDTTYKTMSAYRDPPLAWKKNCLVQTTPWSPCSQTCGAGISVRISNDNGKCEMRKERRLCLLRPCDKKILKSVKIPAGKTCKPTFQAKKAEKLTLSGCTSVKKYRPIFCGVCTDQRCCVPNKSRAVQVQFRCKGGSTVNWKMQWITSCVCERKCNKPGDMFSELYLL</sequence>
<dbReference type="SMART" id="SM00121">
    <property type="entry name" value="IB"/>
    <property type="match status" value="1"/>
</dbReference>
<dbReference type="Proteomes" id="UP000752171">
    <property type="component" value="Unassembled WGS sequence"/>
</dbReference>
<dbReference type="PANTHER" id="PTHR11348">
    <property type="entry name" value="CONNECTIVE TISSUE GROWTH FACTOR-RELATED"/>
    <property type="match status" value="1"/>
</dbReference>
<dbReference type="Pfam" id="PF19035">
    <property type="entry name" value="TSP1_CCN"/>
    <property type="match status" value="1"/>
</dbReference>
<evidence type="ECO:0000259" key="8">
    <source>
        <dbReference type="PROSITE" id="PS01225"/>
    </source>
</evidence>
<dbReference type="SUPFAM" id="SSF57184">
    <property type="entry name" value="Growth factor receptor domain"/>
    <property type="match status" value="1"/>
</dbReference>
<evidence type="ECO:0000256" key="4">
    <source>
        <dbReference type="ARBA" id="ARBA00022729"/>
    </source>
</evidence>
<dbReference type="InterPro" id="IPR000867">
    <property type="entry name" value="IGFBP-like"/>
</dbReference>
<evidence type="ECO:0000256" key="6">
    <source>
        <dbReference type="PROSITE-ProRule" id="PRU00039"/>
    </source>
</evidence>
<reference evidence="10 11" key="1">
    <citation type="submission" date="2021-07" db="EMBL/GenBank/DDBJ databases">
        <authorList>
            <person name="Imarazene B."/>
            <person name="Zahm M."/>
            <person name="Klopp C."/>
            <person name="Cabau C."/>
            <person name="Beille S."/>
            <person name="Jouanno E."/>
            <person name="Castinel A."/>
            <person name="Lluch J."/>
            <person name="Gil L."/>
            <person name="Kuchtly C."/>
            <person name="Lopez Roques C."/>
            <person name="Donnadieu C."/>
            <person name="Parrinello H."/>
            <person name="Journot L."/>
            <person name="Du K."/>
            <person name="Schartl M."/>
            <person name="Retaux S."/>
            <person name="Guiguen Y."/>
        </authorList>
    </citation>
    <scope>NUCLEOTIDE SEQUENCE [LARGE SCALE GENOMIC DNA]</scope>
    <source>
        <strain evidence="10">Pach_M1</strain>
        <tissue evidence="10">Testis</tissue>
    </source>
</reference>
<organism evidence="10 11">
    <name type="scientific">Astyanax mexicanus</name>
    <name type="common">Blind cave fish</name>
    <name type="synonym">Astyanax fasciatus mexicanus</name>
    <dbReference type="NCBI Taxonomy" id="7994"/>
    <lineage>
        <taxon>Eukaryota</taxon>
        <taxon>Metazoa</taxon>
        <taxon>Chordata</taxon>
        <taxon>Craniata</taxon>
        <taxon>Vertebrata</taxon>
        <taxon>Euteleostomi</taxon>
        <taxon>Actinopterygii</taxon>
        <taxon>Neopterygii</taxon>
        <taxon>Teleostei</taxon>
        <taxon>Ostariophysi</taxon>
        <taxon>Characiformes</taxon>
        <taxon>Characoidei</taxon>
        <taxon>Acestrorhamphidae</taxon>
        <taxon>Acestrorhamphinae</taxon>
        <taxon>Astyanax</taxon>
    </lineage>
</organism>
<dbReference type="InterPro" id="IPR006207">
    <property type="entry name" value="Cys_knot_C"/>
</dbReference>
<dbReference type="PROSITE" id="PS01185">
    <property type="entry name" value="CTCK_1"/>
    <property type="match status" value="1"/>
</dbReference>
<comment type="caution">
    <text evidence="6">Lacks conserved residue(s) required for the propagation of feature annotation.</text>
</comment>
<comment type="subcellular location">
    <subcellularLocation>
        <location evidence="1">Secreted</location>
    </subcellularLocation>
</comment>
<name>A0A8T2MD23_ASTMX</name>
<accession>A0A8T2MD23</accession>
<feature type="domain" description="IGFBP N-terminal" evidence="9">
    <location>
        <begin position="26"/>
        <end position="103"/>
    </location>
</feature>
<dbReference type="Pfam" id="PF00219">
    <property type="entry name" value="IGFBP"/>
    <property type="match status" value="1"/>
</dbReference>
<dbReference type="SMART" id="SM00209">
    <property type="entry name" value="TSP1"/>
    <property type="match status" value="1"/>
</dbReference>
<protein>
    <submittedName>
        <fullName evidence="10">WNT1-inducible-signaling pathway protein 3 isoform X1</fullName>
    </submittedName>
</protein>
<dbReference type="GO" id="GO:0005178">
    <property type="term" value="F:integrin binding"/>
    <property type="evidence" value="ECO:0007669"/>
    <property type="project" value="TreeGrafter"/>
</dbReference>
<dbReference type="InterPro" id="IPR050941">
    <property type="entry name" value="CCN"/>
</dbReference>
<dbReference type="PROSITE" id="PS01225">
    <property type="entry name" value="CTCK_2"/>
    <property type="match status" value="1"/>
</dbReference>
<dbReference type="InterPro" id="IPR017891">
    <property type="entry name" value="Insulin_GF-bd_Cys-rich_CS"/>
</dbReference>
<feature type="domain" description="CTCK" evidence="8">
    <location>
        <begin position="249"/>
        <end position="323"/>
    </location>
</feature>
<gene>
    <name evidence="10" type="primary">CCN6</name>
    <name evidence="10" type="ORF">AMEX_G901</name>
</gene>
<keyword evidence="4 7" id="KW-0732">Signal</keyword>
<dbReference type="GO" id="GO:0007155">
    <property type="term" value="P:cell adhesion"/>
    <property type="evidence" value="ECO:0007669"/>
    <property type="project" value="TreeGrafter"/>
</dbReference>
<keyword evidence="3" id="KW-0964">Secreted</keyword>
<dbReference type="OrthoDB" id="365605at2759"/>
<keyword evidence="5" id="KW-1015">Disulfide bond</keyword>
<evidence type="ECO:0000256" key="1">
    <source>
        <dbReference type="ARBA" id="ARBA00004613"/>
    </source>
</evidence>
<dbReference type="FunFam" id="2.20.100.10:FF:000065">
    <property type="entry name" value="Cellular communication network factor 6"/>
    <property type="match status" value="1"/>
</dbReference>
<evidence type="ECO:0000256" key="2">
    <source>
        <dbReference type="ARBA" id="ARBA00008125"/>
    </source>
</evidence>
<dbReference type="PROSITE" id="PS00222">
    <property type="entry name" value="IGFBP_N_1"/>
    <property type="match status" value="1"/>
</dbReference>
<dbReference type="GO" id="GO:0007165">
    <property type="term" value="P:signal transduction"/>
    <property type="evidence" value="ECO:0007669"/>
    <property type="project" value="InterPro"/>
</dbReference>
<dbReference type="GO" id="GO:0008201">
    <property type="term" value="F:heparin binding"/>
    <property type="evidence" value="ECO:0007669"/>
    <property type="project" value="TreeGrafter"/>
</dbReference>